<dbReference type="AlphaFoldDB" id="A0A0S2F9C3"/>
<organism evidence="2 3">
    <name type="scientific">Lysobacter antibioticus</name>
    <dbReference type="NCBI Taxonomy" id="84531"/>
    <lineage>
        <taxon>Bacteria</taxon>
        <taxon>Pseudomonadati</taxon>
        <taxon>Pseudomonadota</taxon>
        <taxon>Gammaproteobacteria</taxon>
        <taxon>Lysobacterales</taxon>
        <taxon>Lysobacteraceae</taxon>
        <taxon>Lysobacter</taxon>
    </lineage>
</organism>
<evidence type="ECO:0000313" key="2">
    <source>
        <dbReference type="EMBL" id="ALN80149.1"/>
    </source>
</evidence>
<name>A0A0S2F9C3_LYSAN</name>
<accession>A0A0S2F9C3</accession>
<feature type="region of interest" description="Disordered" evidence="1">
    <location>
        <begin position="1"/>
        <end position="47"/>
    </location>
</feature>
<keyword evidence="3" id="KW-1185">Reference proteome</keyword>
<dbReference type="EMBL" id="CP011129">
    <property type="protein sequence ID" value="ALN80149.1"/>
    <property type="molecule type" value="Genomic_DNA"/>
</dbReference>
<evidence type="ECO:0000256" key="1">
    <source>
        <dbReference type="SAM" id="MobiDB-lite"/>
    </source>
</evidence>
<gene>
    <name evidence="2" type="ORF">LA76x_2006</name>
</gene>
<protein>
    <submittedName>
        <fullName evidence="2">Uncharacterized protein</fullName>
    </submittedName>
</protein>
<proteinExistence type="predicted"/>
<sequence>MTVSELAAHRRGRGRSGADGAAASMRCVATDEERRGGGASSLLRGSA</sequence>
<dbReference type="Proteomes" id="UP000060787">
    <property type="component" value="Chromosome"/>
</dbReference>
<dbReference type="PATRIC" id="fig|84531.8.peg.2027"/>
<reference evidence="2 3" key="1">
    <citation type="journal article" date="2015" name="BMC Genomics">
        <title>Comparative genomics and metabolic profiling of the genus Lysobacter.</title>
        <authorList>
            <person name="de Bruijn I."/>
            <person name="Cheng X."/>
            <person name="de Jager V."/>
            <person name="Exposito R.G."/>
            <person name="Watrous J."/>
            <person name="Patel N."/>
            <person name="Postma J."/>
            <person name="Dorrestein P.C."/>
            <person name="Kobayashi D."/>
            <person name="Raaijmakers J.M."/>
        </authorList>
    </citation>
    <scope>NUCLEOTIDE SEQUENCE [LARGE SCALE GENOMIC DNA]</scope>
    <source>
        <strain evidence="2 3">76</strain>
    </source>
</reference>
<evidence type="ECO:0000313" key="3">
    <source>
        <dbReference type="Proteomes" id="UP000060787"/>
    </source>
</evidence>
<dbReference type="KEGG" id="lab:LA76x_2006"/>